<dbReference type="Proteomes" id="UP001153076">
    <property type="component" value="Unassembled WGS sequence"/>
</dbReference>
<keyword evidence="1" id="KW-1133">Transmembrane helix</keyword>
<comment type="caution">
    <text evidence="2">The sequence shown here is derived from an EMBL/GenBank/DDBJ whole genome shotgun (WGS) entry which is preliminary data.</text>
</comment>
<feature type="transmembrane region" description="Helical" evidence="1">
    <location>
        <begin position="37"/>
        <end position="61"/>
    </location>
</feature>
<proteinExistence type="predicted"/>
<dbReference type="AlphaFoldDB" id="A0A9Q1GME8"/>
<organism evidence="2 3">
    <name type="scientific">Carnegiea gigantea</name>
    <dbReference type="NCBI Taxonomy" id="171969"/>
    <lineage>
        <taxon>Eukaryota</taxon>
        <taxon>Viridiplantae</taxon>
        <taxon>Streptophyta</taxon>
        <taxon>Embryophyta</taxon>
        <taxon>Tracheophyta</taxon>
        <taxon>Spermatophyta</taxon>
        <taxon>Magnoliopsida</taxon>
        <taxon>eudicotyledons</taxon>
        <taxon>Gunneridae</taxon>
        <taxon>Pentapetalae</taxon>
        <taxon>Caryophyllales</taxon>
        <taxon>Cactineae</taxon>
        <taxon>Cactaceae</taxon>
        <taxon>Cactoideae</taxon>
        <taxon>Echinocereeae</taxon>
        <taxon>Carnegiea</taxon>
    </lineage>
</organism>
<evidence type="ECO:0000256" key="1">
    <source>
        <dbReference type="SAM" id="Phobius"/>
    </source>
</evidence>
<keyword evidence="1" id="KW-0812">Transmembrane</keyword>
<dbReference type="EMBL" id="JAKOGI010001969">
    <property type="protein sequence ID" value="KAJ8423401.1"/>
    <property type="molecule type" value="Genomic_DNA"/>
</dbReference>
<protein>
    <submittedName>
        <fullName evidence="2">Uncharacterized protein</fullName>
    </submittedName>
</protein>
<keyword evidence="3" id="KW-1185">Reference proteome</keyword>
<evidence type="ECO:0000313" key="3">
    <source>
        <dbReference type="Proteomes" id="UP001153076"/>
    </source>
</evidence>
<name>A0A9Q1GME8_9CARY</name>
<gene>
    <name evidence="2" type="ORF">Cgig2_031994</name>
</gene>
<keyword evidence="1" id="KW-0472">Membrane</keyword>
<sequence length="151" mass="16761">MTSKEVVICSKNSTCEFCTILIIVKCLSYLRLMRRLIFYGLDGFISIIFEVTLYGHINMLLKAVGIRKFFYDIGPPRLLILSYFTSANPKPNSFAPFMADHHGAAMFSVNTAFALVATHADLLPPASVDSELGDVPIMAHNDMPFFTSSAQ</sequence>
<evidence type="ECO:0000313" key="2">
    <source>
        <dbReference type="EMBL" id="KAJ8423401.1"/>
    </source>
</evidence>
<reference evidence="2" key="1">
    <citation type="submission" date="2022-04" db="EMBL/GenBank/DDBJ databases">
        <title>Carnegiea gigantea Genome sequencing and assembly v2.</title>
        <authorList>
            <person name="Copetti D."/>
            <person name="Sanderson M.J."/>
            <person name="Burquez A."/>
            <person name="Wojciechowski M.F."/>
        </authorList>
    </citation>
    <scope>NUCLEOTIDE SEQUENCE</scope>
    <source>
        <strain evidence="2">SGP5-SGP5p</strain>
        <tissue evidence="2">Aerial part</tissue>
    </source>
</reference>
<accession>A0A9Q1GME8</accession>